<dbReference type="EMBL" id="LUGG01000007">
    <property type="protein sequence ID" value="OBZ73192.1"/>
    <property type="molecule type" value="Genomic_DNA"/>
</dbReference>
<proteinExistence type="predicted"/>
<evidence type="ECO:0000256" key="1">
    <source>
        <dbReference type="SAM" id="MobiDB-lite"/>
    </source>
</evidence>
<comment type="caution">
    <text evidence="2">The sequence shown here is derived from an EMBL/GenBank/DDBJ whole genome shotgun (WGS) entry which is preliminary data.</text>
</comment>
<name>A0A1C7M8N5_GRIFR</name>
<feature type="region of interest" description="Disordered" evidence="1">
    <location>
        <begin position="66"/>
        <end position="105"/>
    </location>
</feature>
<keyword evidence="3" id="KW-1185">Reference proteome</keyword>
<reference evidence="2 3" key="1">
    <citation type="submission" date="2016-03" db="EMBL/GenBank/DDBJ databases">
        <title>Whole genome sequencing of Grifola frondosa 9006-11.</title>
        <authorList>
            <person name="Min B."/>
            <person name="Park H."/>
            <person name="Kim J.-G."/>
            <person name="Cho H."/>
            <person name="Oh Y.-L."/>
            <person name="Kong W.-S."/>
            <person name="Choi I.-G."/>
        </authorList>
    </citation>
    <scope>NUCLEOTIDE SEQUENCE [LARGE SCALE GENOMIC DNA]</scope>
    <source>
        <strain evidence="2 3">9006-11</strain>
    </source>
</reference>
<evidence type="ECO:0000313" key="2">
    <source>
        <dbReference type="EMBL" id="OBZ73192.1"/>
    </source>
</evidence>
<organism evidence="2 3">
    <name type="scientific">Grifola frondosa</name>
    <name type="common">Maitake</name>
    <name type="synonym">Polyporus frondosus</name>
    <dbReference type="NCBI Taxonomy" id="5627"/>
    <lineage>
        <taxon>Eukaryota</taxon>
        <taxon>Fungi</taxon>
        <taxon>Dikarya</taxon>
        <taxon>Basidiomycota</taxon>
        <taxon>Agaricomycotina</taxon>
        <taxon>Agaricomycetes</taxon>
        <taxon>Polyporales</taxon>
        <taxon>Grifolaceae</taxon>
        <taxon>Grifola</taxon>
    </lineage>
</organism>
<protein>
    <submittedName>
        <fullName evidence="2">Uncharacterized protein</fullName>
    </submittedName>
</protein>
<accession>A0A1C7M8N5</accession>
<sequence>MRSRIQIQDTNLERKYDLSTYAQKIPLRISHTALKCHIVVRVRVHIRVHGGTSALALPSSTCAPAAARSNGVQSRGAPSGRTCRAKSTVARNDAPGSLSGAPKRI</sequence>
<dbReference type="Proteomes" id="UP000092993">
    <property type="component" value="Unassembled WGS sequence"/>
</dbReference>
<gene>
    <name evidence="2" type="ORF">A0H81_07324</name>
</gene>
<dbReference type="AlphaFoldDB" id="A0A1C7M8N5"/>
<evidence type="ECO:0000313" key="3">
    <source>
        <dbReference type="Proteomes" id="UP000092993"/>
    </source>
</evidence>